<dbReference type="GeneID" id="17275080"/>
<dbReference type="EnsemblProtists" id="EOD29805">
    <property type="protein sequence ID" value="EOD29805"/>
    <property type="gene ID" value="EMIHUDRAFT_373589"/>
</dbReference>
<organism evidence="1 2">
    <name type="scientific">Emiliania huxleyi (strain CCMP1516)</name>
    <dbReference type="NCBI Taxonomy" id="280463"/>
    <lineage>
        <taxon>Eukaryota</taxon>
        <taxon>Haptista</taxon>
        <taxon>Haptophyta</taxon>
        <taxon>Prymnesiophyceae</taxon>
        <taxon>Isochrysidales</taxon>
        <taxon>Noelaerhabdaceae</taxon>
        <taxon>Emiliania</taxon>
    </lineage>
</organism>
<dbReference type="HOGENOM" id="CLU_2908793_0_0_1"/>
<evidence type="ECO:0000313" key="1">
    <source>
        <dbReference type="EnsemblProtists" id="EOD29805"/>
    </source>
</evidence>
<dbReference type="Proteomes" id="UP000013827">
    <property type="component" value="Unassembled WGS sequence"/>
</dbReference>
<reference evidence="1" key="2">
    <citation type="submission" date="2024-10" db="UniProtKB">
        <authorList>
            <consortium name="EnsemblProtists"/>
        </authorList>
    </citation>
    <scope>IDENTIFICATION</scope>
</reference>
<dbReference type="RefSeq" id="XP_005782234.1">
    <property type="nucleotide sequence ID" value="XM_005782177.1"/>
</dbReference>
<dbReference type="GeneID" id="17253233"/>
<dbReference type="AlphaFoldDB" id="A0A0D3K220"/>
<keyword evidence="2" id="KW-1185">Reference proteome</keyword>
<accession>A0A0D3K220</accession>
<dbReference type="RefSeq" id="XP_005759508.1">
    <property type="nucleotide sequence ID" value="XM_005759451.1"/>
</dbReference>
<evidence type="ECO:0000313" key="2">
    <source>
        <dbReference type="Proteomes" id="UP000013827"/>
    </source>
</evidence>
<protein>
    <submittedName>
        <fullName evidence="1">Uncharacterized protein</fullName>
    </submittedName>
</protein>
<dbReference type="KEGG" id="ehx:EMIHUDRAFT_373589"/>
<reference evidence="2" key="1">
    <citation type="journal article" date="2013" name="Nature">
        <title>Pan genome of the phytoplankton Emiliania underpins its global distribution.</title>
        <authorList>
            <person name="Read B.A."/>
            <person name="Kegel J."/>
            <person name="Klute M.J."/>
            <person name="Kuo A."/>
            <person name="Lefebvre S.C."/>
            <person name="Maumus F."/>
            <person name="Mayer C."/>
            <person name="Miller J."/>
            <person name="Monier A."/>
            <person name="Salamov A."/>
            <person name="Young J."/>
            <person name="Aguilar M."/>
            <person name="Claverie J.M."/>
            <person name="Frickenhaus S."/>
            <person name="Gonzalez K."/>
            <person name="Herman E.K."/>
            <person name="Lin Y.C."/>
            <person name="Napier J."/>
            <person name="Ogata H."/>
            <person name="Sarno A.F."/>
            <person name="Shmutz J."/>
            <person name="Schroeder D."/>
            <person name="de Vargas C."/>
            <person name="Verret F."/>
            <person name="von Dassow P."/>
            <person name="Valentin K."/>
            <person name="Van de Peer Y."/>
            <person name="Wheeler G."/>
            <person name="Dacks J.B."/>
            <person name="Delwiche C.F."/>
            <person name="Dyhrman S.T."/>
            <person name="Glockner G."/>
            <person name="John U."/>
            <person name="Richards T."/>
            <person name="Worden A.Z."/>
            <person name="Zhang X."/>
            <person name="Grigoriev I.V."/>
            <person name="Allen A.E."/>
            <person name="Bidle K."/>
            <person name="Borodovsky M."/>
            <person name="Bowler C."/>
            <person name="Brownlee C."/>
            <person name="Cock J.M."/>
            <person name="Elias M."/>
            <person name="Gladyshev V.N."/>
            <person name="Groth M."/>
            <person name="Guda C."/>
            <person name="Hadaegh A."/>
            <person name="Iglesias-Rodriguez M.D."/>
            <person name="Jenkins J."/>
            <person name="Jones B.M."/>
            <person name="Lawson T."/>
            <person name="Leese F."/>
            <person name="Lindquist E."/>
            <person name="Lobanov A."/>
            <person name="Lomsadze A."/>
            <person name="Malik S.B."/>
            <person name="Marsh M.E."/>
            <person name="Mackinder L."/>
            <person name="Mock T."/>
            <person name="Mueller-Roeber B."/>
            <person name="Pagarete A."/>
            <person name="Parker M."/>
            <person name="Probert I."/>
            <person name="Quesneville H."/>
            <person name="Raines C."/>
            <person name="Rensing S.A."/>
            <person name="Riano-Pachon D.M."/>
            <person name="Richier S."/>
            <person name="Rokitta S."/>
            <person name="Shiraiwa Y."/>
            <person name="Soanes D.M."/>
            <person name="van der Giezen M."/>
            <person name="Wahlund T.M."/>
            <person name="Williams B."/>
            <person name="Wilson W."/>
            <person name="Wolfe G."/>
            <person name="Wurch L.L."/>
        </authorList>
    </citation>
    <scope>NUCLEOTIDE SEQUENCE</scope>
</reference>
<dbReference type="PaxDb" id="2903-EOD07079"/>
<name>A0A0D3K220_EMIH1</name>
<proteinExistence type="predicted"/>
<sequence>MSPRYFARTRCPRSIPAFPAWGLSRISWPAARASLARAFSSSLSRTLTKRGATRFSDSPSSS</sequence>
<dbReference type="EnsemblProtists" id="EOD07079">
    <property type="protein sequence ID" value="EOD07079"/>
    <property type="gene ID" value="EMIHUDRAFT_350776"/>
</dbReference>
<dbReference type="KEGG" id="ehx:EMIHUDRAFT_350776"/>